<protein>
    <submittedName>
        <fullName evidence="2">Uncharacterized protein</fullName>
    </submittedName>
</protein>
<organism evidence="2 3">
    <name type="scientific">Trifolium pratense</name>
    <name type="common">Red clover</name>
    <dbReference type="NCBI Taxonomy" id="57577"/>
    <lineage>
        <taxon>Eukaryota</taxon>
        <taxon>Viridiplantae</taxon>
        <taxon>Streptophyta</taxon>
        <taxon>Embryophyta</taxon>
        <taxon>Tracheophyta</taxon>
        <taxon>Spermatophyta</taxon>
        <taxon>Magnoliopsida</taxon>
        <taxon>eudicotyledons</taxon>
        <taxon>Gunneridae</taxon>
        <taxon>Pentapetalae</taxon>
        <taxon>rosids</taxon>
        <taxon>fabids</taxon>
        <taxon>Fabales</taxon>
        <taxon>Fabaceae</taxon>
        <taxon>Papilionoideae</taxon>
        <taxon>50 kb inversion clade</taxon>
        <taxon>NPAAA clade</taxon>
        <taxon>Hologalegina</taxon>
        <taxon>IRL clade</taxon>
        <taxon>Trifolieae</taxon>
        <taxon>Trifolium</taxon>
    </lineage>
</organism>
<evidence type="ECO:0000256" key="1">
    <source>
        <dbReference type="SAM" id="MobiDB-lite"/>
    </source>
</evidence>
<dbReference type="AlphaFoldDB" id="A0A2K3MPH4"/>
<dbReference type="Proteomes" id="UP000236291">
    <property type="component" value="Unassembled WGS sequence"/>
</dbReference>
<evidence type="ECO:0000313" key="3">
    <source>
        <dbReference type="Proteomes" id="UP000236291"/>
    </source>
</evidence>
<reference evidence="2 3" key="1">
    <citation type="journal article" date="2014" name="Am. J. Bot.">
        <title>Genome assembly and annotation for red clover (Trifolium pratense; Fabaceae).</title>
        <authorList>
            <person name="Istvanek J."/>
            <person name="Jaros M."/>
            <person name="Krenek A."/>
            <person name="Repkova J."/>
        </authorList>
    </citation>
    <scope>NUCLEOTIDE SEQUENCE [LARGE SCALE GENOMIC DNA]</scope>
    <source>
        <strain evidence="3">cv. Tatra</strain>
        <tissue evidence="2">Young leaves</tissue>
    </source>
</reference>
<proteinExistence type="predicted"/>
<feature type="region of interest" description="Disordered" evidence="1">
    <location>
        <begin position="15"/>
        <end position="38"/>
    </location>
</feature>
<gene>
    <name evidence="2" type="ORF">L195_g015749</name>
</gene>
<dbReference type="EMBL" id="ASHM01010754">
    <property type="protein sequence ID" value="PNX92609.1"/>
    <property type="molecule type" value="Genomic_DNA"/>
</dbReference>
<comment type="caution">
    <text evidence="2">The sequence shown here is derived from an EMBL/GenBank/DDBJ whole genome shotgun (WGS) entry which is preliminary data.</text>
</comment>
<accession>A0A2K3MPH4</accession>
<name>A0A2K3MPH4_TRIPR</name>
<sequence length="73" mass="8081">MPGKKITELEGIRPPIINSRGVGHHMRHCGKGTTRNRITSNQGMGIRLIPLQGVITPEQRQSARDKTLKNALD</sequence>
<evidence type="ECO:0000313" key="2">
    <source>
        <dbReference type="EMBL" id="PNX92609.1"/>
    </source>
</evidence>
<reference evidence="2 3" key="2">
    <citation type="journal article" date="2017" name="Front. Plant Sci.">
        <title>Gene Classification and Mining of Molecular Markers Useful in Red Clover (Trifolium pratense) Breeding.</title>
        <authorList>
            <person name="Istvanek J."/>
            <person name="Dluhosova J."/>
            <person name="Dluhos P."/>
            <person name="Patkova L."/>
            <person name="Nedelnik J."/>
            <person name="Repkova J."/>
        </authorList>
    </citation>
    <scope>NUCLEOTIDE SEQUENCE [LARGE SCALE GENOMIC DNA]</scope>
    <source>
        <strain evidence="3">cv. Tatra</strain>
        <tissue evidence="2">Young leaves</tissue>
    </source>
</reference>